<organism evidence="1 2">
    <name type="scientific">Eumeta variegata</name>
    <name type="common">Bagworm moth</name>
    <name type="synonym">Eumeta japonica</name>
    <dbReference type="NCBI Taxonomy" id="151549"/>
    <lineage>
        <taxon>Eukaryota</taxon>
        <taxon>Metazoa</taxon>
        <taxon>Ecdysozoa</taxon>
        <taxon>Arthropoda</taxon>
        <taxon>Hexapoda</taxon>
        <taxon>Insecta</taxon>
        <taxon>Pterygota</taxon>
        <taxon>Neoptera</taxon>
        <taxon>Endopterygota</taxon>
        <taxon>Lepidoptera</taxon>
        <taxon>Glossata</taxon>
        <taxon>Ditrysia</taxon>
        <taxon>Tineoidea</taxon>
        <taxon>Psychidae</taxon>
        <taxon>Oiketicinae</taxon>
        <taxon>Eumeta</taxon>
    </lineage>
</organism>
<evidence type="ECO:0000313" key="2">
    <source>
        <dbReference type="Proteomes" id="UP000299102"/>
    </source>
</evidence>
<name>A0A4C1UUU3_EUMVA</name>
<accession>A0A4C1UUU3</accession>
<keyword evidence="2" id="KW-1185">Reference proteome</keyword>
<reference evidence="1 2" key="1">
    <citation type="journal article" date="2019" name="Commun. Biol.">
        <title>The bagworm genome reveals a unique fibroin gene that provides high tensile strength.</title>
        <authorList>
            <person name="Kono N."/>
            <person name="Nakamura H."/>
            <person name="Ohtoshi R."/>
            <person name="Tomita M."/>
            <person name="Numata K."/>
            <person name="Arakawa K."/>
        </authorList>
    </citation>
    <scope>NUCLEOTIDE SEQUENCE [LARGE SCALE GENOMIC DNA]</scope>
</reference>
<dbReference type="EMBL" id="BGZK01000228">
    <property type="protein sequence ID" value="GBP30069.1"/>
    <property type="molecule type" value="Genomic_DNA"/>
</dbReference>
<comment type="caution">
    <text evidence="1">The sequence shown here is derived from an EMBL/GenBank/DDBJ whole genome shotgun (WGS) entry which is preliminary data.</text>
</comment>
<dbReference type="AlphaFoldDB" id="A0A4C1UUU3"/>
<dbReference type="Proteomes" id="UP000299102">
    <property type="component" value="Unassembled WGS sequence"/>
</dbReference>
<protein>
    <submittedName>
        <fullName evidence="1">Uncharacterized protein</fullName>
    </submittedName>
</protein>
<evidence type="ECO:0000313" key="1">
    <source>
        <dbReference type="EMBL" id="GBP30069.1"/>
    </source>
</evidence>
<sequence>MDEIMKALKRIKIRKAVGFDRVSSETLRDGGIIMASLLYQHFINAGKALGHGMNSELIQALQSLYKISSAGIRINGGYTDWLDTEVSDSKTKVIAFDGVCKITCFSRAFASLFYGIRSLRPLRHPTFVMRCANAMALESNEDENNPLLLFHCSIDVIHISLYISEINQSIFKPS</sequence>
<gene>
    <name evidence="1" type="ORF">EVAR_14586_1</name>
</gene>
<dbReference type="OrthoDB" id="425681at2759"/>
<proteinExistence type="predicted"/>